<dbReference type="EMBL" id="CACRUH010000015">
    <property type="protein sequence ID" value="VYT87898.1"/>
    <property type="molecule type" value="Genomic_DNA"/>
</dbReference>
<evidence type="ECO:0000256" key="3">
    <source>
        <dbReference type="ARBA" id="ARBA00023163"/>
    </source>
</evidence>
<dbReference type="PROSITE" id="PS00356">
    <property type="entry name" value="HTH_LACI_1"/>
    <property type="match status" value="1"/>
</dbReference>
<dbReference type="Gene3D" id="3.40.50.2300">
    <property type="match status" value="2"/>
</dbReference>
<evidence type="ECO:0000256" key="1">
    <source>
        <dbReference type="ARBA" id="ARBA00023015"/>
    </source>
</evidence>
<dbReference type="SMART" id="SM00354">
    <property type="entry name" value="HTH_LACI"/>
    <property type="match status" value="1"/>
</dbReference>
<keyword evidence="2" id="KW-0238">DNA-binding</keyword>
<dbReference type="CDD" id="cd06267">
    <property type="entry name" value="PBP1_LacI_sugar_binding-like"/>
    <property type="match status" value="1"/>
</dbReference>
<keyword evidence="3" id="KW-0804">Transcription</keyword>
<dbReference type="InterPro" id="IPR046335">
    <property type="entry name" value="LacI/GalR-like_sensor"/>
</dbReference>
<dbReference type="GO" id="GO:0003700">
    <property type="term" value="F:DNA-binding transcription factor activity"/>
    <property type="evidence" value="ECO:0007669"/>
    <property type="project" value="TreeGrafter"/>
</dbReference>
<keyword evidence="1" id="KW-0805">Transcription regulation</keyword>
<proteinExistence type="predicted"/>
<dbReference type="PROSITE" id="PS50932">
    <property type="entry name" value="HTH_LACI_2"/>
    <property type="match status" value="1"/>
</dbReference>
<accession>A0A6N3AC25</accession>
<organism evidence="5">
    <name type="scientific">Hungatella hathewayi</name>
    <dbReference type="NCBI Taxonomy" id="154046"/>
    <lineage>
        <taxon>Bacteria</taxon>
        <taxon>Bacillati</taxon>
        <taxon>Bacillota</taxon>
        <taxon>Clostridia</taxon>
        <taxon>Lachnospirales</taxon>
        <taxon>Lachnospiraceae</taxon>
        <taxon>Hungatella</taxon>
    </lineage>
</organism>
<dbReference type="CDD" id="cd01392">
    <property type="entry name" value="HTH_LacI"/>
    <property type="match status" value="1"/>
</dbReference>
<dbReference type="PANTHER" id="PTHR30146:SF109">
    <property type="entry name" value="HTH-TYPE TRANSCRIPTIONAL REGULATOR GALS"/>
    <property type="match status" value="1"/>
</dbReference>
<dbReference type="GO" id="GO:0000976">
    <property type="term" value="F:transcription cis-regulatory region binding"/>
    <property type="evidence" value="ECO:0007669"/>
    <property type="project" value="TreeGrafter"/>
</dbReference>
<evidence type="ECO:0000256" key="2">
    <source>
        <dbReference type="ARBA" id="ARBA00023125"/>
    </source>
</evidence>
<protein>
    <submittedName>
        <fullName evidence="5">HTH-type transcriptional regulator DegA</fullName>
    </submittedName>
</protein>
<evidence type="ECO:0000313" key="5">
    <source>
        <dbReference type="EMBL" id="VYT87898.1"/>
    </source>
</evidence>
<dbReference type="PANTHER" id="PTHR30146">
    <property type="entry name" value="LACI-RELATED TRANSCRIPTIONAL REPRESSOR"/>
    <property type="match status" value="1"/>
</dbReference>
<dbReference type="SUPFAM" id="SSF47413">
    <property type="entry name" value="lambda repressor-like DNA-binding domains"/>
    <property type="match status" value="1"/>
</dbReference>
<dbReference type="InterPro" id="IPR028082">
    <property type="entry name" value="Peripla_BP_I"/>
</dbReference>
<dbReference type="Gene3D" id="1.10.260.40">
    <property type="entry name" value="lambda repressor-like DNA-binding domains"/>
    <property type="match status" value="1"/>
</dbReference>
<dbReference type="InterPro" id="IPR010982">
    <property type="entry name" value="Lambda_DNA-bd_dom_sf"/>
</dbReference>
<dbReference type="Pfam" id="PF00356">
    <property type="entry name" value="LacI"/>
    <property type="match status" value="1"/>
</dbReference>
<dbReference type="InterPro" id="IPR000843">
    <property type="entry name" value="HTH_LacI"/>
</dbReference>
<reference evidence="5" key="1">
    <citation type="submission" date="2019-11" db="EMBL/GenBank/DDBJ databases">
        <authorList>
            <person name="Feng L."/>
        </authorList>
    </citation>
    <scope>NUCLEOTIDE SEQUENCE</scope>
    <source>
        <strain evidence="5">ChathewayiLFYP18</strain>
    </source>
</reference>
<evidence type="ECO:0000259" key="4">
    <source>
        <dbReference type="PROSITE" id="PS50932"/>
    </source>
</evidence>
<gene>
    <name evidence="5" type="primary">degA_11</name>
    <name evidence="5" type="ORF">CHLFYP18_05803</name>
</gene>
<sequence>MAKLSMKDVAEKAKVSLTTVSRFINNSGYVAEEKKEAILNAMQDLGYTPKTSKSTNLKYVPAANLIGLVISHMNDNMFSCRLSAAIVHSAMLFQHQTVTACCNELTNFNLTACIKDLMQFPLSGLIICGFEESLSEESRIYLSSIDIPIVFIERTEGCSGFNRVEIDNASGMNQAVQHLILHGHKEILYLAYNFKNHSQKTRLSGFLDAIKDYGNDIVIHHIANCDNDTPSEGYLQTKRIFAKFPNVTGIAAWSDTLASGAMQYLYESGKMIHQHVEIIGFDDVLAPLLSPPISSVRMPLEEMAHTAIQMIINERDSVINAVPKAVFLEPKLFLR</sequence>
<name>A0A6N3AC25_9FIRM</name>
<feature type="domain" description="HTH lacI-type" evidence="4">
    <location>
        <begin position="4"/>
        <end position="58"/>
    </location>
</feature>
<dbReference type="RefSeq" id="WP_156832452.1">
    <property type="nucleotide sequence ID" value="NZ_CACRUH010000015.1"/>
</dbReference>
<dbReference type="SUPFAM" id="SSF53822">
    <property type="entry name" value="Periplasmic binding protein-like I"/>
    <property type="match status" value="1"/>
</dbReference>
<dbReference type="Pfam" id="PF13377">
    <property type="entry name" value="Peripla_BP_3"/>
    <property type="match status" value="1"/>
</dbReference>
<dbReference type="AlphaFoldDB" id="A0A6N3AC25"/>